<keyword evidence="2" id="KW-0378">Hydrolase</keyword>
<dbReference type="KEGG" id="mcal:110298311"/>
<dbReference type="GO" id="GO:0003676">
    <property type="term" value="F:nucleic acid binding"/>
    <property type="evidence" value="ECO:0007669"/>
    <property type="project" value="InterPro"/>
</dbReference>
<dbReference type="Proteomes" id="UP000515126">
    <property type="component" value="Chromosome 7"/>
</dbReference>
<evidence type="ECO:0000256" key="1">
    <source>
        <dbReference type="ARBA" id="ARBA00022722"/>
    </source>
</evidence>
<dbReference type="GO" id="GO:0006401">
    <property type="term" value="P:RNA catabolic process"/>
    <property type="evidence" value="ECO:0007669"/>
    <property type="project" value="TreeGrafter"/>
</dbReference>
<reference evidence="5" key="1">
    <citation type="submission" date="2025-08" db="UniProtKB">
        <authorList>
            <consortium name="RefSeq"/>
        </authorList>
    </citation>
    <scope>IDENTIFICATION</scope>
</reference>
<dbReference type="PANTHER" id="PTHR12801:SF59">
    <property type="entry name" value="INTERFERON-STIMULATED GENE 20 KDA PROTEIN"/>
    <property type="match status" value="1"/>
</dbReference>
<evidence type="ECO:0000313" key="4">
    <source>
        <dbReference type="Proteomes" id="UP000515126"/>
    </source>
</evidence>
<dbReference type="SMART" id="SM00479">
    <property type="entry name" value="EXOIII"/>
    <property type="match status" value="1"/>
</dbReference>
<accession>A0A6P5PW69</accession>
<dbReference type="GO" id="GO:0045071">
    <property type="term" value="P:negative regulation of viral genome replication"/>
    <property type="evidence" value="ECO:0007669"/>
    <property type="project" value="TreeGrafter"/>
</dbReference>
<evidence type="ECO:0000256" key="2">
    <source>
        <dbReference type="ARBA" id="ARBA00022801"/>
    </source>
</evidence>
<gene>
    <name evidence="5" type="primary">Isg20</name>
</gene>
<dbReference type="Gene3D" id="3.30.420.10">
    <property type="entry name" value="Ribonuclease H-like superfamily/Ribonuclease H"/>
    <property type="match status" value="1"/>
</dbReference>
<dbReference type="SUPFAM" id="SSF53098">
    <property type="entry name" value="Ribonuclease H-like"/>
    <property type="match status" value="1"/>
</dbReference>
<proteinExistence type="predicted"/>
<dbReference type="InterPro" id="IPR036397">
    <property type="entry name" value="RNaseH_sf"/>
</dbReference>
<dbReference type="RefSeq" id="XP_021023137.1">
    <property type="nucleotide sequence ID" value="XM_021167478.1"/>
</dbReference>
<dbReference type="PANTHER" id="PTHR12801">
    <property type="entry name" value="RNA EXONUCLEASE REXO1 / RECO3 FAMILY MEMBER-RELATED"/>
    <property type="match status" value="1"/>
</dbReference>
<dbReference type="Pfam" id="PF00929">
    <property type="entry name" value="RNase_T"/>
    <property type="match status" value="1"/>
</dbReference>
<keyword evidence="4" id="KW-1185">Reference proteome</keyword>
<dbReference type="GO" id="GO:0006308">
    <property type="term" value="P:DNA catabolic process"/>
    <property type="evidence" value="ECO:0007669"/>
    <property type="project" value="TreeGrafter"/>
</dbReference>
<name>A0A6P5PW69_MUSCR</name>
<dbReference type="InterPro" id="IPR012337">
    <property type="entry name" value="RNaseH-like_sf"/>
</dbReference>
<feature type="domain" description="Exonuclease" evidence="3">
    <location>
        <begin position="6"/>
        <end position="177"/>
    </location>
</feature>
<evidence type="ECO:0000259" key="3">
    <source>
        <dbReference type="SMART" id="SM00479"/>
    </source>
</evidence>
<dbReference type="AlphaFoldDB" id="A0A6P5PW69"/>
<protein>
    <submittedName>
        <fullName evidence="5">LOW QUALITY PROTEIN: interferon-stimulated gene 20 kDa protein</fullName>
    </submittedName>
</protein>
<keyword evidence="1" id="KW-0540">Nuclease</keyword>
<dbReference type="InterPro" id="IPR047021">
    <property type="entry name" value="REXO1/3/4-like"/>
</dbReference>
<evidence type="ECO:0000313" key="5">
    <source>
        <dbReference type="RefSeq" id="XP_021023137.1"/>
    </source>
</evidence>
<dbReference type="GeneID" id="110298311"/>
<sequence>MAGIPEVVAMDCEMVGLGPQRVSGLARCSIVNIHGAVLYDKYIRPEGEITDYRTQVSGVTPQHMVRATPFGEARPEILQLLKGKLVVGHDLKHDFNALKEDMSKYTIYDTSTDRLLWHEAKLQYYSRVSLRLLCKRLLHKNIQVLPGSLLGVGGCILPGTDILHLLLYVGMVRIAGLRLLIPFSNSSCFACPLLPESLASARSHAVISALSSSSHLLTPLPNPSQGPQGHADRLSGRLQDWGGSPLAPALPVSAEQLAGPLLCGRCQGHNGALQNLSATQSPARAALPWDVRLNFILIQGQKLSLLKDHSSP</sequence>
<dbReference type="GO" id="GO:0004527">
    <property type="term" value="F:exonuclease activity"/>
    <property type="evidence" value="ECO:0007669"/>
    <property type="project" value="InterPro"/>
</dbReference>
<dbReference type="GO" id="GO:0005634">
    <property type="term" value="C:nucleus"/>
    <property type="evidence" value="ECO:0007669"/>
    <property type="project" value="TreeGrafter"/>
</dbReference>
<dbReference type="GO" id="GO:0051607">
    <property type="term" value="P:defense response to virus"/>
    <property type="evidence" value="ECO:0007669"/>
    <property type="project" value="TreeGrafter"/>
</dbReference>
<dbReference type="InterPro" id="IPR013520">
    <property type="entry name" value="Ribonucl_H"/>
</dbReference>
<organism evidence="4 5">
    <name type="scientific">Mus caroli</name>
    <name type="common">Ryukyu mouse</name>
    <name type="synonym">Ricefield mouse</name>
    <dbReference type="NCBI Taxonomy" id="10089"/>
    <lineage>
        <taxon>Eukaryota</taxon>
        <taxon>Metazoa</taxon>
        <taxon>Chordata</taxon>
        <taxon>Craniata</taxon>
        <taxon>Vertebrata</taxon>
        <taxon>Euteleostomi</taxon>
        <taxon>Mammalia</taxon>
        <taxon>Eutheria</taxon>
        <taxon>Euarchontoglires</taxon>
        <taxon>Glires</taxon>
        <taxon>Rodentia</taxon>
        <taxon>Myomorpha</taxon>
        <taxon>Muroidea</taxon>
        <taxon>Muridae</taxon>
        <taxon>Murinae</taxon>
        <taxon>Mus</taxon>
        <taxon>Mus</taxon>
    </lineage>
</organism>
<dbReference type="CTD" id="3669"/>